<gene>
    <name evidence="1" type="ORF">F5144DRAFT_592173</name>
</gene>
<keyword evidence="2" id="KW-1185">Reference proteome</keyword>
<evidence type="ECO:0000313" key="1">
    <source>
        <dbReference type="EMBL" id="KAH6637248.1"/>
    </source>
</evidence>
<evidence type="ECO:0000313" key="2">
    <source>
        <dbReference type="Proteomes" id="UP000724584"/>
    </source>
</evidence>
<proteinExistence type="predicted"/>
<accession>A0ACB7PDU8</accession>
<comment type="caution">
    <text evidence="1">The sequence shown here is derived from an EMBL/GenBank/DDBJ whole genome shotgun (WGS) entry which is preliminary data.</text>
</comment>
<name>A0ACB7PDU8_9PEZI</name>
<dbReference type="Proteomes" id="UP000724584">
    <property type="component" value="Unassembled WGS sequence"/>
</dbReference>
<sequence>MSRHRAKRFRRRVTRFRERCRQWLGKRPPAETSNPGPDPQNDRAPPERHGENTDCPPSGLEPDEPEFAPPERPTENTDCLQPSPKPNETGCALAQDPLKSLWDRAYNALKENGPKLVEEYEGLLSDELTTIDAMADGANGTTTTNKSDNLGQAQLQVITERGIKRLDEDKLKWIIAGHEIAVGDRIAQAADLVLWAKDWISLATKASPEASIIWAGVSIVLPLLTNHRTAEEANREGFIYSQVFRLAQSGAVAGDLMAEKILEFQVRSVLRLYQRRRKTLAKDVLGCDDWAGWRTEITNREDVVNQDLGRINAFAARGELEKLSKASIEYFSAMQEFLATNQEHLQVAKQTLQIQTSIVKQSLTDKEQKCHQQFRLAEGTKDVSYEWYKNRVEDRVEDTCQWFIGHDNFKQWLGQDSGPLLVSADPGCGKSVLAKYLIDQVLPRTNASVCYFFFKDQDQNTVRQALCALLHQLFTHKPLLIRHACDEPDARDGSTLVNNTATLWSILEDALQDAQAGLVILVFDALDECLTSELENLVEKLKQLHRKMRGGYHAKLRTLLTCRPYEGILEQFGDLSEDFPFIRIPGEDESEAIAKEVNLVVDHRVEQLARKKALRDDVKRRLKERLLEIEHRTYLWVYLVFDYLKQFDLKRTPKGVDESIATLPENVNQAYEKILSRSDKADMVRKALSIILVASRPLTLSEMNIAVNTNTDASSLEDLDLEPEEDFQTHLREWCGLFVSVYHGKIYFLHQTAREFLLAPPSPLTGSIPNSHWHHSISARDAHKVLAEICITYLVFFESLETSLGDRYDNFFRYYSADYWPGHFREAQFSGSDSIVGRASRLLGPDLLEWYWIYEEWPKDDDGKTALVTAALHGHEAIVKLLLDNGANIEAKDGFDRRPLCWAAGMSCEGVVALLLDKGANVEAKDEAGLTPLRWASENGKGANIEAKDDDGKTALSWAALHGHEAIVKLLLDKGANAIVTLLLGTGADIEAKDQFGRTPLALATEKGYKGVVKLLLDKGANIEAKDASGQTLS</sequence>
<reference evidence="1 2" key="1">
    <citation type="journal article" date="2021" name="Nat. Commun.">
        <title>Genetic determinants of endophytism in the Arabidopsis root mycobiome.</title>
        <authorList>
            <person name="Mesny F."/>
            <person name="Miyauchi S."/>
            <person name="Thiergart T."/>
            <person name="Pickel B."/>
            <person name="Atanasova L."/>
            <person name="Karlsson M."/>
            <person name="Huettel B."/>
            <person name="Barry K.W."/>
            <person name="Haridas S."/>
            <person name="Chen C."/>
            <person name="Bauer D."/>
            <person name="Andreopoulos W."/>
            <person name="Pangilinan J."/>
            <person name="LaButti K."/>
            <person name="Riley R."/>
            <person name="Lipzen A."/>
            <person name="Clum A."/>
            <person name="Drula E."/>
            <person name="Henrissat B."/>
            <person name="Kohler A."/>
            <person name="Grigoriev I.V."/>
            <person name="Martin F.M."/>
            <person name="Hacquard S."/>
        </authorList>
    </citation>
    <scope>NUCLEOTIDE SEQUENCE [LARGE SCALE GENOMIC DNA]</scope>
    <source>
        <strain evidence="1 2">MPI-SDFR-AT-0079</strain>
    </source>
</reference>
<dbReference type="EMBL" id="JAGIZQ010000003">
    <property type="protein sequence ID" value="KAH6637248.1"/>
    <property type="molecule type" value="Genomic_DNA"/>
</dbReference>
<organism evidence="1 2">
    <name type="scientific">Chaetomium tenue</name>
    <dbReference type="NCBI Taxonomy" id="1854479"/>
    <lineage>
        <taxon>Eukaryota</taxon>
        <taxon>Fungi</taxon>
        <taxon>Dikarya</taxon>
        <taxon>Ascomycota</taxon>
        <taxon>Pezizomycotina</taxon>
        <taxon>Sordariomycetes</taxon>
        <taxon>Sordariomycetidae</taxon>
        <taxon>Sordariales</taxon>
        <taxon>Chaetomiaceae</taxon>
        <taxon>Chaetomium</taxon>
    </lineage>
</organism>
<protein>
    <submittedName>
        <fullName evidence="1">Uncharacterized protein</fullName>
    </submittedName>
</protein>